<accession>A0ABU5TXV4</accession>
<keyword evidence="1" id="KW-0472">Membrane</keyword>
<organism evidence="2 3">
    <name type="scientific">Limnoraphis robusta CCNP1315</name>
    <dbReference type="NCBI Taxonomy" id="3110306"/>
    <lineage>
        <taxon>Bacteria</taxon>
        <taxon>Bacillati</taxon>
        <taxon>Cyanobacteriota</taxon>
        <taxon>Cyanophyceae</taxon>
        <taxon>Oscillatoriophycideae</taxon>
        <taxon>Oscillatoriales</taxon>
        <taxon>Sirenicapillariaceae</taxon>
        <taxon>Limnoraphis</taxon>
    </lineage>
</organism>
<sequence>MGQAWKKVQKHRQAKRKLYNLMAKVDQVIVIHYSCESFYDRPDGSSPRITSIAVRNLESGQTTSFSIHQVAEIKGYSASGLGQHYNQLEKIMLDKFYDYVRRHSSYIWLHWNMRDINYGFPAIAHRYKVLGGQPELINESKLVDLSRLLKDIYDDAYIPHPRLKSLAEENSMLRQDFIDGKAEADAFDNEEYVKLHQSTLRKVDVIAKIVERVDDGSLKTKSNWKDIYGNYLAAFVELIKENPVISAMVAIISFVSAVIGIIK</sequence>
<keyword evidence="1" id="KW-0812">Transmembrane</keyword>
<evidence type="ECO:0000256" key="1">
    <source>
        <dbReference type="SAM" id="Phobius"/>
    </source>
</evidence>
<dbReference type="RefSeq" id="WP_323275015.1">
    <property type="nucleotide sequence ID" value="NZ_JAYGHT010000068.1"/>
</dbReference>
<evidence type="ECO:0000313" key="2">
    <source>
        <dbReference type="EMBL" id="MEA5519746.1"/>
    </source>
</evidence>
<dbReference type="Proteomes" id="UP001301728">
    <property type="component" value="Unassembled WGS sequence"/>
</dbReference>
<reference evidence="2 3" key="1">
    <citation type="submission" date="2023-12" db="EMBL/GenBank/DDBJ databases">
        <title>Baltic Sea Cyanobacteria.</title>
        <authorList>
            <person name="Delbaje E."/>
            <person name="Fewer D.P."/>
            <person name="Shishido T.K."/>
        </authorList>
    </citation>
    <scope>NUCLEOTIDE SEQUENCE [LARGE SCALE GENOMIC DNA]</scope>
    <source>
        <strain evidence="2 3">CCNP 1315</strain>
    </source>
</reference>
<protein>
    <submittedName>
        <fullName evidence="2">Uncharacterized protein</fullName>
    </submittedName>
</protein>
<keyword evidence="1" id="KW-1133">Transmembrane helix</keyword>
<dbReference type="SUPFAM" id="SSF53098">
    <property type="entry name" value="Ribonuclease H-like"/>
    <property type="match status" value="1"/>
</dbReference>
<keyword evidence="3" id="KW-1185">Reference proteome</keyword>
<comment type="caution">
    <text evidence="2">The sequence shown here is derived from an EMBL/GenBank/DDBJ whole genome shotgun (WGS) entry which is preliminary data.</text>
</comment>
<evidence type="ECO:0000313" key="3">
    <source>
        <dbReference type="Proteomes" id="UP001301728"/>
    </source>
</evidence>
<dbReference type="EMBL" id="JAYGHT010000068">
    <property type="protein sequence ID" value="MEA5519746.1"/>
    <property type="molecule type" value="Genomic_DNA"/>
</dbReference>
<name>A0ABU5TXV4_9CYAN</name>
<feature type="transmembrane region" description="Helical" evidence="1">
    <location>
        <begin position="244"/>
        <end position="262"/>
    </location>
</feature>
<proteinExistence type="predicted"/>
<dbReference type="InterPro" id="IPR012337">
    <property type="entry name" value="RNaseH-like_sf"/>
</dbReference>
<gene>
    <name evidence="2" type="ORF">VB854_12410</name>
</gene>